<reference evidence="4 5" key="1">
    <citation type="submission" date="2010-12" db="EMBL/GenBank/DDBJ databases">
        <title>Complete sequence of Ethanoligenens harbinense YUAN-3.</title>
        <authorList>
            <person name="Lucas S."/>
            <person name="Copeland A."/>
            <person name="Lapidus A."/>
            <person name="Cheng J.-F."/>
            <person name="Bruce D."/>
            <person name="Goodwin L."/>
            <person name="Pitluck S."/>
            <person name="Chertkov O."/>
            <person name="Misra M."/>
            <person name="Detter J.C."/>
            <person name="Han C."/>
            <person name="Tapia R."/>
            <person name="Land M."/>
            <person name="Hauser L."/>
            <person name="Jeffries C."/>
            <person name="Kyrpides N."/>
            <person name="Ivanova N."/>
            <person name="Mikhailova N."/>
            <person name="Wang A."/>
            <person name="Mouttaki H."/>
            <person name="He Z."/>
            <person name="Zhou J."/>
            <person name="Hemme C.L."/>
            <person name="Woyke T."/>
        </authorList>
    </citation>
    <scope>NUCLEOTIDE SEQUENCE [LARGE SCALE GENOMIC DNA]</scope>
    <source>
        <strain evidence="5">DSM 18485 / JCM 12961 / CGMCC 1.5033 / YUAN-3</strain>
    </source>
</reference>
<dbReference type="PROSITE" id="PS51257">
    <property type="entry name" value="PROKAR_LIPOPROTEIN"/>
    <property type="match status" value="1"/>
</dbReference>
<dbReference type="AlphaFoldDB" id="E6U734"/>
<evidence type="ECO:0000313" key="5">
    <source>
        <dbReference type="Proteomes" id="UP000001551"/>
    </source>
</evidence>
<sequence>MKKHWTKAAAFLVACTLALGLTGCADTLWVMKTDKITVPTGVYLYYLLSARSEAQSKTSSSTSSSTSSGSSVDWSKKIDGKDAKTWADNEAVKNTRELLAAESLCTQKKITLAADEKSQVTSYAQNMMSSYTVLKNNGIAEASMKRVLAYNQYLKDKLFQSYYGTGGSEAVSDADLKDYYTKNFVQIKQIFFSTQDDSGNALSTTDQQAKKKKADNIFGQINADRSNFTALMDANNEDPGMQSSPDGYVFGKSEDFVQVFKDTAFSMKVGDVKLIQSSLGYHILYKVALDPNKFDSVKSDVLTDMKNPAFLKMLDNYKGITVNNSTISRYDVTNVKDS</sequence>
<dbReference type="STRING" id="663278.Ethha_2611"/>
<dbReference type="GO" id="GO:0003755">
    <property type="term" value="F:peptidyl-prolyl cis-trans isomerase activity"/>
    <property type="evidence" value="ECO:0007669"/>
    <property type="project" value="UniProtKB-KW"/>
</dbReference>
<proteinExistence type="predicted"/>
<gene>
    <name evidence="4" type="ordered locus">Ethha_2611</name>
</gene>
<dbReference type="PROSITE" id="PS50198">
    <property type="entry name" value="PPIC_PPIASE_2"/>
    <property type="match status" value="1"/>
</dbReference>
<dbReference type="SUPFAM" id="SSF54534">
    <property type="entry name" value="FKBP-like"/>
    <property type="match status" value="1"/>
</dbReference>
<keyword evidence="1" id="KW-0697">Rotamase</keyword>
<evidence type="ECO:0000256" key="2">
    <source>
        <dbReference type="SAM" id="SignalP"/>
    </source>
</evidence>
<dbReference type="RefSeq" id="WP_013486447.1">
    <property type="nucleotide sequence ID" value="NC_014828.1"/>
</dbReference>
<evidence type="ECO:0000259" key="3">
    <source>
        <dbReference type="PROSITE" id="PS50198"/>
    </source>
</evidence>
<organism evidence="4 5">
    <name type="scientific">Ethanoligenens harbinense (strain DSM 18485 / JCM 12961 / CGMCC 1.5033 / YUAN-3)</name>
    <dbReference type="NCBI Taxonomy" id="663278"/>
    <lineage>
        <taxon>Bacteria</taxon>
        <taxon>Bacillati</taxon>
        <taxon>Bacillota</taxon>
        <taxon>Clostridia</taxon>
        <taxon>Eubacteriales</taxon>
        <taxon>Oscillospiraceae</taxon>
        <taxon>Ethanoligenens</taxon>
    </lineage>
</organism>
<dbReference type="eggNOG" id="COG0760">
    <property type="taxonomic scope" value="Bacteria"/>
</dbReference>
<name>E6U734_ETHHY</name>
<dbReference type="Proteomes" id="UP000001551">
    <property type="component" value="Chromosome"/>
</dbReference>
<evidence type="ECO:0000313" key="4">
    <source>
        <dbReference type="EMBL" id="ADU28104.1"/>
    </source>
</evidence>
<feature type="signal peptide" evidence="2">
    <location>
        <begin position="1"/>
        <end position="25"/>
    </location>
</feature>
<dbReference type="PANTHER" id="PTHR47245">
    <property type="entry name" value="PEPTIDYLPROLYL ISOMERASE"/>
    <property type="match status" value="1"/>
</dbReference>
<dbReference type="PANTHER" id="PTHR47245:SF2">
    <property type="entry name" value="PEPTIDYL-PROLYL CIS-TRANS ISOMERASE HP_0175-RELATED"/>
    <property type="match status" value="1"/>
</dbReference>
<keyword evidence="1 4" id="KW-0413">Isomerase</keyword>
<dbReference type="EMBL" id="CP002400">
    <property type="protein sequence ID" value="ADU28104.1"/>
    <property type="molecule type" value="Genomic_DNA"/>
</dbReference>
<dbReference type="HOGENOM" id="CLU_798553_0_0_9"/>
<dbReference type="KEGG" id="eha:Ethha_2611"/>
<keyword evidence="5" id="KW-1185">Reference proteome</keyword>
<evidence type="ECO:0000256" key="1">
    <source>
        <dbReference type="PROSITE-ProRule" id="PRU00278"/>
    </source>
</evidence>
<keyword evidence="2" id="KW-0732">Signal</keyword>
<dbReference type="InterPro" id="IPR000297">
    <property type="entry name" value="PPIase_PpiC"/>
</dbReference>
<dbReference type="InterPro" id="IPR050245">
    <property type="entry name" value="PrsA_foldase"/>
</dbReference>
<dbReference type="Pfam" id="PF13616">
    <property type="entry name" value="Rotamase_3"/>
    <property type="match status" value="1"/>
</dbReference>
<dbReference type="Gene3D" id="3.10.50.40">
    <property type="match status" value="1"/>
</dbReference>
<feature type="chain" id="PRO_5030168420" evidence="2">
    <location>
        <begin position="26"/>
        <end position="338"/>
    </location>
</feature>
<accession>E6U734</accession>
<feature type="domain" description="PpiC" evidence="3">
    <location>
        <begin position="182"/>
        <end position="288"/>
    </location>
</feature>
<protein>
    <submittedName>
        <fullName evidence="4">PpiC-type peptidyl-prolyl cis-trans isomerase</fullName>
    </submittedName>
</protein>
<dbReference type="InterPro" id="IPR046357">
    <property type="entry name" value="PPIase_dom_sf"/>
</dbReference>